<evidence type="ECO:0000256" key="5">
    <source>
        <dbReference type="ARBA" id="ARBA00022753"/>
    </source>
</evidence>
<keyword evidence="9" id="KW-0406">Ion transport</keyword>
<dbReference type="GO" id="GO:0015095">
    <property type="term" value="F:magnesium ion transmembrane transporter activity"/>
    <property type="evidence" value="ECO:0007669"/>
    <property type="project" value="UniProtKB-UniRule"/>
</dbReference>
<feature type="transmembrane region" description="Helical" evidence="9">
    <location>
        <begin position="98"/>
        <end position="123"/>
    </location>
</feature>
<protein>
    <recommendedName>
        <fullName evidence="9">Probable magnesium transporter</fullName>
    </recommendedName>
</protein>
<dbReference type="InterPro" id="IPR037185">
    <property type="entry name" value="EmrE-like"/>
</dbReference>
<sequence>MESSSSSSSSLSGFIAKATADVNGGFGLSDSRSDNLKGILLAVLASAFIGSSFIVKKKGLKRAGSSGPRASVGGYGYLLEPLWWIGMVTMIVGEIANFVAYIFAPAVLITPLGALSIIVSAVLADFLLNEKLQKMGILGCILCIVGSTMIVLHAPSERSLNSVEEIWGLATQPAFLVYTALAVASVLVLMFHCAPSYGQTNILVYIGICSIIGSLTVMSVKAIGIAIKLTLEGWSQVSCYQTWIFAMVAITCVITQLNYLNKALDTFNTAVVSPIYYAMFTSLTILASAIMFKDYSGQSVTSITSELCGFITVLSGTVVLHSTREPDPATSTDLYSPLSPRISWYIQGNGEAWKQRDEDGLSADFVTILRQDYFA</sequence>
<dbReference type="Pfam" id="PF05653">
    <property type="entry name" value="Mg_trans_NIPA"/>
    <property type="match status" value="1"/>
</dbReference>
<dbReference type="GO" id="GO:0005769">
    <property type="term" value="C:early endosome"/>
    <property type="evidence" value="ECO:0007669"/>
    <property type="project" value="UniProtKB-SubCell"/>
</dbReference>
<reference evidence="10 11" key="1">
    <citation type="submission" date="2017-09" db="EMBL/GenBank/DDBJ databases">
        <title>WGS assembly of Aquilegia coerulea Goldsmith.</title>
        <authorList>
            <person name="Hodges S."/>
            <person name="Kramer E."/>
            <person name="Nordborg M."/>
            <person name="Tomkins J."/>
            <person name="Borevitz J."/>
            <person name="Derieg N."/>
            <person name="Yan J."/>
            <person name="Mihaltcheva S."/>
            <person name="Hayes R.D."/>
            <person name="Rokhsar D."/>
        </authorList>
    </citation>
    <scope>NUCLEOTIDE SEQUENCE [LARGE SCALE GENOMIC DNA]</scope>
    <source>
        <strain evidence="11">cv. Goldsmith</strain>
    </source>
</reference>
<keyword evidence="9" id="KW-1003">Cell membrane</keyword>
<comment type="subcellular location">
    <subcellularLocation>
        <location evidence="9">Cell membrane</location>
        <topology evidence="9">Multi-pass membrane protein</topology>
    </subcellularLocation>
    <subcellularLocation>
        <location evidence="9">Early endosome</location>
    </subcellularLocation>
    <subcellularLocation>
        <location evidence="1">Membrane</location>
        <topology evidence="1">Multi-pass membrane protein</topology>
    </subcellularLocation>
</comment>
<name>A0A2G5DBR5_AQUCA</name>
<keyword evidence="7 9" id="KW-0472">Membrane</keyword>
<keyword evidence="5 9" id="KW-0967">Endosome</keyword>
<comment type="subunit">
    <text evidence="3 9">Homodimer.</text>
</comment>
<evidence type="ECO:0000256" key="3">
    <source>
        <dbReference type="ARBA" id="ARBA00011738"/>
    </source>
</evidence>
<keyword evidence="11" id="KW-1185">Reference proteome</keyword>
<dbReference type="Proteomes" id="UP000230069">
    <property type="component" value="Unassembled WGS sequence"/>
</dbReference>
<evidence type="ECO:0000256" key="2">
    <source>
        <dbReference type="ARBA" id="ARBA00007001"/>
    </source>
</evidence>
<dbReference type="OrthoDB" id="6428174at2759"/>
<dbReference type="STRING" id="218851.A0A2G5DBR5"/>
<dbReference type="PANTHER" id="PTHR12570">
    <property type="match status" value="1"/>
</dbReference>
<dbReference type="AlphaFoldDB" id="A0A2G5DBR5"/>
<comment type="function">
    <text evidence="8 9">Acts as a Mg(2+) transporter. Can also transport other divalent cations such as Fe(2+), Sr(2+), Ba(2+), Mn(2+) and Co(2+) but to a much less extent than Mg(2+).</text>
</comment>
<dbReference type="EMBL" id="KZ305040">
    <property type="protein sequence ID" value="PIA40969.1"/>
    <property type="molecule type" value="Genomic_DNA"/>
</dbReference>
<feature type="transmembrane region" description="Helical" evidence="9">
    <location>
        <begin position="271"/>
        <end position="292"/>
    </location>
</feature>
<dbReference type="SUPFAM" id="SSF103481">
    <property type="entry name" value="Multidrug resistance efflux transporter EmrE"/>
    <property type="match status" value="1"/>
</dbReference>
<feature type="transmembrane region" description="Helical" evidence="9">
    <location>
        <begin position="135"/>
        <end position="154"/>
    </location>
</feature>
<gene>
    <name evidence="10" type="ORF">AQUCO_02300026v1</name>
</gene>
<evidence type="ECO:0000256" key="8">
    <source>
        <dbReference type="ARBA" id="ARBA00025284"/>
    </source>
</evidence>
<dbReference type="PANTHER" id="PTHR12570:SF25">
    <property type="entry name" value="MAGNESIUM TRANSPORTER-RELATED"/>
    <property type="match status" value="1"/>
</dbReference>
<keyword evidence="9" id="KW-0813">Transport</keyword>
<dbReference type="EMBL" id="KZ305040">
    <property type="protein sequence ID" value="PIA40968.1"/>
    <property type="molecule type" value="Genomic_DNA"/>
</dbReference>
<evidence type="ECO:0000313" key="11">
    <source>
        <dbReference type="Proteomes" id="UP000230069"/>
    </source>
</evidence>
<organism evidence="10 11">
    <name type="scientific">Aquilegia coerulea</name>
    <name type="common">Rocky mountain columbine</name>
    <dbReference type="NCBI Taxonomy" id="218851"/>
    <lineage>
        <taxon>Eukaryota</taxon>
        <taxon>Viridiplantae</taxon>
        <taxon>Streptophyta</taxon>
        <taxon>Embryophyta</taxon>
        <taxon>Tracheophyta</taxon>
        <taxon>Spermatophyta</taxon>
        <taxon>Magnoliopsida</taxon>
        <taxon>Ranunculales</taxon>
        <taxon>Ranunculaceae</taxon>
        <taxon>Thalictroideae</taxon>
        <taxon>Aquilegia</taxon>
    </lineage>
</organism>
<evidence type="ECO:0000256" key="1">
    <source>
        <dbReference type="ARBA" id="ARBA00004141"/>
    </source>
</evidence>
<evidence type="ECO:0000313" key="10">
    <source>
        <dbReference type="EMBL" id="PIA40968.1"/>
    </source>
</evidence>
<comment type="similarity">
    <text evidence="2 9">Belongs to the NIPA (TC 2.A.7) family.</text>
</comment>
<dbReference type="GO" id="GO:0005886">
    <property type="term" value="C:plasma membrane"/>
    <property type="evidence" value="ECO:0007669"/>
    <property type="project" value="UniProtKB-SubCell"/>
</dbReference>
<dbReference type="InterPro" id="IPR008521">
    <property type="entry name" value="Mg_trans_NIPA"/>
</dbReference>
<keyword evidence="6 9" id="KW-1133">Transmembrane helix</keyword>
<evidence type="ECO:0000256" key="9">
    <source>
        <dbReference type="RuleBase" id="RU363078"/>
    </source>
</evidence>
<feature type="transmembrane region" description="Helical" evidence="9">
    <location>
        <begin position="75"/>
        <end position="92"/>
    </location>
</feature>
<evidence type="ECO:0000256" key="6">
    <source>
        <dbReference type="ARBA" id="ARBA00022989"/>
    </source>
</evidence>
<dbReference type="FunCoup" id="A0A2G5DBR5">
    <property type="interactions" value="3356"/>
</dbReference>
<evidence type="ECO:0000256" key="4">
    <source>
        <dbReference type="ARBA" id="ARBA00022692"/>
    </source>
</evidence>
<evidence type="ECO:0000256" key="7">
    <source>
        <dbReference type="ARBA" id="ARBA00023136"/>
    </source>
</evidence>
<feature type="transmembrane region" description="Helical" evidence="9">
    <location>
        <begin position="166"/>
        <end position="190"/>
    </location>
</feature>
<feature type="transmembrane region" description="Helical" evidence="9">
    <location>
        <begin position="240"/>
        <end position="259"/>
    </location>
</feature>
<keyword evidence="9" id="KW-0460">Magnesium</keyword>
<accession>A0A2G5DBR5</accession>
<proteinExistence type="inferred from homology"/>
<feature type="transmembrane region" description="Helical" evidence="9">
    <location>
        <begin position="36"/>
        <end position="55"/>
    </location>
</feature>
<keyword evidence="4 9" id="KW-0812">Transmembrane</keyword>
<feature type="transmembrane region" description="Helical" evidence="9">
    <location>
        <begin position="202"/>
        <end position="220"/>
    </location>
</feature>